<accession>A0ABU3L4H6</accession>
<sequence length="145" mass="17243">MKFAFKSGNQAEVVTDLIQSVNYYGMDTKPPEIELELSAYVWNFFAALKKEERTALYFWVLNQKYLRYLDEFECDDNTFNESEFDKKFGRELAYKIYEPNDSNLTQDTIHELKNFLINFATELDLSLIDKYSSEQILEEIDDYCL</sequence>
<organism evidence="1 2">
    <name type="scientific">Pricia mediterranea</name>
    <dbReference type="NCBI Taxonomy" id="3076079"/>
    <lineage>
        <taxon>Bacteria</taxon>
        <taxon>Pseudomonadati</taxon>
        <taxon>Bacteroidota</taxon>
        <taxon>Flavobacteriia</taxon>
        <taxon>Flavobacteriales</taxon>
        <taxon>Flavobacteriaceae</taxon>
        <taxon>Pricia</taxon>
    </lineage>
</organism>
<keyword evidence="2" id="KW-1185">Reference proteome</keyword>
<name>A0ABU3L4H6_9FLAO</name>
<dbReference type="RefSeq" id="WP_314013595.1">
    <property type="nucleotide sequence ID" value="NZ_JAVTTP010000001.1"/>
</dbReference>
<evidence type="ECO:0000313" key="1">
    <source>
        <dbReference type="EMBL" id="MDT7828332.1"/>
    </source>
</evidence>
<protein>
    <submittedName>
        <fullName evidence="1">Uncharacterized protein</fullName>
    </submittedName>
</protein>
<dbReference type="EMBL" id="JAVTTP010000001">
    <property type="protein sequence ID" value="MDT7828332.1"/>
    <property type="molecule type" value="Genomic_DNA"/>
</dbReference>
<gene>
    <name evidence="1" type="ORF">RQM65_06625</name>
</gene>
<proteinExistence type="predicted"/>
<dbReference type="Proteomes" id="UP001250656">
    <property type="component" value="Unassembled WGS sequence"/>
</dbReference>
<comment type="caution">
    <text evidence="1">The sequence shown here is derived from an EMBL/GenBank/DDBJ whole genome shotgun (WGS) entry which is preliminary data.</text>
</comment>
<evidence type="ECO:0000313" key="2">
    <source>
        <dbReference type="Proteomes" id="UP001250656"/>
    </source>
</evidence>
<reference evidence="1 2" key="1">
    <citation type="submission" date="2023-09" db="EMBL/GenBank/DDBJ databases">
        <title>Novel taxa isolated from Blanes Bay.</title>
        <authorList>
            <person name="Rey-Velasco X."/>
            <person name="Lucena T."/>
        </authorList>
    </citation>
    <scope>NUCLEOTIDE SEQUENCE [LARGE SCALE GENOMIC DNA]</scope>
    <source>
        <strain evidence="1 2">S334</strain>
    </source>
</reference>